<dbReference type="Proteomes" id="UP001178461">
    <property type="component" value="Chromosome 13"/>
</dbReference>
<accession>A0AA35L7N5</accession>
<protein>
    <submittedName>
        <fullName evidence="1">G_PROTEIN_RECEP_F3_4 domain-containing protein</fullName>
    </submittedName>
</protein>
<organism evidence="1 2">
    <name type="scientific">Podarcis lilfordi</name>
    <name type="common">Lilford's wall lizard</name>
    <dbReference type="NCBI Taxonomy" id="74358"/>
    <lineage>
        <taxon>Eukaryota</taxon>
        <taxon>Metazoa</taxon>
        <taxon>Chordata</taxon>
        <taxon>Craniata</taxon>
        <taxon>Vertebrata</taxon>
        <taxon>Euteleostomi</taxon>
        <taxon>Lepidosauria</taxon>
        <taxon>Squamata</taxon>
        <taxon>Bifurcata</taxon>
        <taxon>Unidentata</taxon>
        <taxon>Episquamata</taxon>
        <taxon>Laterata</taxon>
        <taxon>Lacertibaenia</taxon>
        <taxon>Lacertidae</taxon>
        <taxon>Podarcis</taxon>
    </lineage>
</organism>
<dbReference type="InterPro" id="IPR028082">
    <property type="entry name" value="Peripla_BP_I"/>
</dbReference>
<dbReference type="SUPFAM" id="SSF53822">
    <property type="entry name" value="Periplasmic binding protein-like I"/>
    <property type="match status" value="1"/>
</dbReference>
<reference evidence="1" key="1">
    <citation type="submission" date="2022-12" db="EMBL/GenBank/DDBJ databases">
        <authorList>
            <person name="Alioto T."/>
            <person name="Alioto T."/>
            <person name="Gomez Garrido J."/>
        </authorList>
    </citation>
    <scope>NUCLEOTIDE SEQUENCE</scope>
</reference>
<evidence type="ECO:0000313" key="2">
    <source>
        <dbReference type="Proteomes" id="UP001178461"/>
    </source>
</evidence>
<feature type="non-terminal residue" evidence="1">
    <location>
        <position position="76"/>
    </location>
</feature>
<dbReference type="Gene3D" id="3.40.50.2300">
    <property type="match status" value="2"/>
</dbReference>
<name>A0AA35L7N5_9SAUR</name>
<dbReference type="AlphaFoldDB" id="A0AA35L7N5"/>
<sequence>LQPFLRGIIFNNSAGETVSFNGKNEMEGAFDIMNIVTFPNKSFLRVKVGQVDNDALEARRIIIHEDMIKWHKGFNQ</sequence>
<dbReference type="EMBL" id="OX395138">
    <property type="protein sequence ID" value="CAI5791312.1"/>
    <property type="molecule type" value="Genomic_DNA"/>
</dbReference>
<evidence type="ECO:0000313" key="1">
    <source>
        <dbReference type="EMBL" id="CAI5791312.1"/>
    </source>
</evidence>
<feature type="non-terminal residue" evidence="1">
    <location>
        <position position="1"/>
    </location>
</feature>
<keyword evidence="2" id="KW-1185">Reference proteome</keyword>
<proteinExistence type="predicted"/>
<gene>
    <name evidence="1" type="ORF">PODLI_1B021171</name>
</gene>